<reference evidence="2" key="1">
    <citation type="submission" date="2019-06" db="EMBL/GenBank/DDBJ databases">
        <authorList>
            <person name="Zheng W."/>
        </authorList>
    </citation>
    <scope>NUCLEOTIDE SEQUENCE</scope>
    <source>
        <strain evidence="2">QDHG01</strain>
    </source>
</reference>
<gene>
    <name evidence="2" type="ORF">FGO68_gene12913</name>
</gene>
<evidence type="ECO:0000313" key="3">
    <source>
        <dbReference type="Proteomes" id="UP000785679"/>
    </source>
</evidence>
<evidence type="ECO:0000256" key="1">
    <source>
        <dbReference type="SAM" id="MobiDB-lite"/>
    </source>
</evidence>
<dbReference type="Proteomes" id="UP000785679">
    <property type="component" value="Unassembled WGS sequence"/>
</dbReference>
<organism evidence="2 3">
    <name type="scientific">Halteria grandinella</name>
    <dbReference type="NCBI Taxonomy" id="5974"/>
    <lineage>
        <taxon>Eukaryota</taxon>
        <taxon>Sar</taxon>
        <taxon>Alveolata</taxon>
        <taxon>Ciliophora</taxon>
        <taxon>Intramacronucleata</taxon>
        <taxon>Spirotrichea</taxon>
        <taxon>Stichotrichia</taxon>
        <taxon>Sporadotrichida</taxon>
        <taxon>Halteriidae</taxon>
        <taxon>Halteria</taxon>
    </lineage>
</organism>
<evidence type="ECO:0000313" key="2">
    <source>
        <dbReference type="EMBL" id="TNV78298.1"/>
    </source>
</evidence>
<sequence>MQPNRLFRGFHIIVYSTTLSIIKPHFDSAYKLKNFTSLSKYNKLDKSYVLEQKSNERSQFRDQRNSDMPQEDQR</sequence>
<proteinExistence type="predicted"/>
<feature type="region of interest" description="Disordered" evidence="1">
    <location>
        <begin position="52"/>
        <end position="74"/>
    </location>
</feature>
<name>A0A8J8NNU3_HALGN</name>
<keyword evidence="3" id="KW-1185">Reference proteome</keyword>
<protein>
    <submittedName>
        <fullName evidence="2">Uncharacterized protein</fullName>
    </submittedName>
</protein>
<accession>A0A8J8NNU3</accession>
<dbReference type="AlphaFoldDB" id="A0A8J8NNU3"/>
<dbReference type="EMBL" id="RRYP01010560">
    <property type="protein sequence ID" value="TNV78298.1"/>
    <property type="molecule type" value="Genomic_DNA"/>
</dbReference>
<comment type="caution">
    <text evidence="2">The sequence shown here is derived from an EMBL/GenBank/DDBJ whole genome shotgun (WGS) entry which is preliminary data.</text>
</comment>